<proteinExistence type="predicted"/>
<sequence>MVYLEQLTSALYLDKREDVDHYLAVMERLCIDAEPATAIRDTLNRILKET</sequence>
<organism evidence="1 2">
    <name type="scientific">Actinoallomurus acaciae</name>
    <dbReference type="NCBI Taxonomy" id="502577"/>
    <lineage>
        <taxon>Bacteria</taxon>
        <taxon>Bacillati</taxon>
        <taxon>Actinomycetota</taxon>
        <taxon>Actinomycetes</taxon>
        <taxon>Streptosporangiales</taxon>
        <taxon>Thermomonosporaceae</taxon>
        <taxon>Actinoallomurus</taxon>
    </lineage>
</organism>
<keyword evidence="2" id="KW-1185">Reference proteome</keyword>
<accession>A0ABV5YVJ8</accession>
<evidence type="ECO:0008006" key="3">
    <source>
        <dbReference type="Google" id="ProtNLM"/>
    </source>
</evidence>
<dbReference type="Proteomes" id="UP001589627">
    <property type="component" value="Unassembled WGS sequence"/>
</dbReference>
<gene>
    <name evidence="1" type="ORF">ACFFNX_43635</name>
</gene>
<comment type="caution">
    <text evidence="1">The sequence shown here is derived from an EMBL/GenBank/DDBJ whole genome shotgun (WGS) entry which is preliminary data.</text>
</comment>
<protein>
    <recommendedName>
        <fullName evidence="3">DUF5753 domain-containing protein</fullName>
    </recommendedName>
</protein>
<name>A0ABV5YVJ8_9ACTN</name>
<evidence type="ECO:0000313" key="1">
    <source>
        <dbReference type="EMBL" id="MFB9839061.1"/>
    </source>
</evidence>
<dbReference type="RefSeq" id="WP_378212136.1">
    <property type="nucleotide sequence ID" value="NZ_JBHLZP010000627.1"/>
</dbReference>
<reference evidence="1 2" key="1">
    <citation type="submission" date="2024-09" db="EMBL/GenBank/DDBJ databases">
        <authorList>
            <person name="Sun Q."/>
            <person name="Mori K."/>
        </authorList>
    </citation>
    <scope>NUCLEOTIDE SEQUENCE [LARGE SCALE GENOMIC DNA]</scope>
    <source>
        <strain evidence="1 2">TBRC 0563</strain>
    </source>
</reference>
<evidence type="ECO:0000313" key="2">
    <source>
        <dbReference type="Proteomes" id="UP001589627"/>
    </source>
</evidence>
<dbReference type="EMBL" id="JBHLZP010000627">
    <property type="protein sequence ID" value="MFB9839061.1"/>
    <property type="molecule type" value="Genomic_DNA"/>
</dbReference>